<reference evidence="3" key="1">
    <citation type="submission" date="2020-05" db="EMBL/GenBank/DDBJ databases">
        <authorList>
            <person name="Chiriac C."/>
            <person name="Salcher M."/>
            <person name="Ghai R."/>
            <person name="Kavagutti S V."/>
        </authorList>
    </citation>
    <scope>NUCLEOTIDE SEQUENCE</scope>
</reference>
<dbReference type="EMBL" id="CAESAL010000153">
    <property type="protein sequence ID" value="CAB4347188.1"/>
    <property type="molecule type" value="Genomic_DNA"/>
</dbReference>
<organism evidence="3">
    <name type="scientific">freshwater metagenome</name>
    <dbReference type="NCBI Taxonomy" id="449393"/>
    <lineage>
        <taxon>unclassified sequences</taxon>
        <taxon>metagenomes</taxon>
        <taxon>ecological metagenomes</taxon>
    </lineage>
</organism>
<gene>
    <name evidence="2" type="ORF">UFOPK1762_00365</name>
    <name evidence="3" type="ORF">UFOPK2969_00631</name>
    <name evidence="1" type="ORF">UFOPK3331_02138</name>
    <name evidence="4" type="ORF">UFOPK3785_00388</name>
</gene>
<dbReference type="EMBL" id="CAFBNJ010000013">
    <property type="protein sequence ID" value="CAB4943976.1"/>
    <property type="molecule type" value="Genomic_DNA"/>
</dbReference>
<dbReference type="AlphaFoldDB" id="A0A6J6WY83"/>
<evidence type="ECO:0000313" key="4">
    <source>
        <dbReference type="EMBL" id="CAB4943976.1"/>
    </source>
</evidence>
<accession>A0A6J6WY83</accession>
<dbReference type="EMBL" id="CAFAAD010000034">
    <property type="protein sequence ID" value="CAB4789079.1"/>
    <property type="molecule type" value="Genomic_DNA"/>
</dbReference>
<evidence type="ECO:0000313" key="2">
    <source>
        <dbReference type="EMBL" id="CAB4578317.1"/>
    </source>
</evidence>
<dbReference type="EMBL" id="CAEZTY010000007">
    <property type="protein sequence ID" value="CAB4578317.1"/>
    <property type="molecule type" value="Genomic_DNA"/>
</dbReference>
<proteinExistence type="predicted"/>
<sequence>MTLTLNSRSDLVEPAARLLASAIDLGDGGTAEQRRILELVVHNIWHRPDIDVTSLEAMSLEEAEIFRSDKVVHRRLRMFLVLLELCRHPLSEEQVVRVDAYASAIGEIDDAGLKLARELVRESHEDAADHFWLAWSSARIKLSEAVLLERYERIGAVDPELVAMLKRLGELPRGTLGREYVEFYMEYKFQFPGEGVDNPAFFVGHDMTHLIAGFGPTGPEEVALSAMQLAMNDSDEHWMVFLTSIAAYEVGISSGTSDFAAKDGVLTREGAPELVFEGFERGSKCSGDFSTADHLSMAHLPISEIREMYSVPDPSTPFPPFID</sequence>
<protein>
    <submittedName>
        <fullName evidence="3">Unannotated protein</fullName>
    </submittedName>
</protein>
<name>A0A6J6WY83_9ZZZZ</name>
<evidence type="ECO:0000313" key="1">
    <source>
        <dbReference type="EMBL" id="CAB4347188.1"/>
    </source>
</evidence>
<evidence type="ECO:0000313" key="3">
    <source>
        <dbReference type="EMBL" id="CAB4789079.1"/>
    </source>
</evidence>